<dbReference type="RefSeq" id="WP_168139274.1">
    <property type="nucleotide sequence ID" value="NZ_JAAVJR010000014.1"/>
</dbReference>
<dbReference type="PANTHER" id="PTHR38471">
    <property type="entry name" value="FOUR HELIX BUNDLE PROTEIN"/>
    <property type="match status" value="1"/>
</dbReference>
<reference evidence="1 2" key="1">
    <citation type="submission" date="2020-03" db="EMBL/GenBank/DDBJ databases">
        <title>Salinimicrobium sp. nov, isolated from SCS.</title>
        <authorList>
            <person name="Cao W.R."/>
        </authorList>
    </citation>
    <scope>NUCLEOTIDE SEQUENCE [LARGE SCALE GENOMIC DNA]</scope>
    <source>
        <strain evidence="2">J15B91</strain>
    </source>
</reference>
<dbReference type="Gene3D" id="1.20.1440.60">
    <property type="entry name" value="23S rRNA-intervening sequence"/>
    <property type="match status" value="1"/>
</dbReference>
<dbReference type="SUPFAM" id="SSF158446">
    <property type="entry name" value="IVS-encoded protein-like"/>
    <property type="match status" value="1"/>
</dbReference>
<dbReference type="PANTHER" id="PTHR38471:SF2">
    <property type="entry name" value="FOUR HELIX BUNDLE PROTEIN"/>
    <property type="match status" value="1"/>
</dbReference>
<dbReference type="InterPro" id="IPR036583">
    <property type="entry name" value="23S_rRNA_IVS_sf"/>
</dbReference>
<name>A0ABX1D120_9FLAO</name>
<dbReference type="CDD" id="cd16377">
    <property type="entry name" value="23S_rRNA_IVP_like"/>
    <property type="match status" value="1"/>
</dbReference>
<evidence type="ECO:0000313" key="2">
    <source>
        <dbReference type="Proteomes" id="UP000703674"/>
    </source>
</evidence>
<proteinExistence type="predicted"/>
<dbReference type="Pfam" id="PF05635">
    <property type="entry name" value="23S_rRNA_IVP"/>
    <property type="match status" value="1"/>
</dbReference>
<organism evidence="1 2">
    <name type="scientific">Salinimicrobium oceani</name>
    <dbReference type="NCBI Taxonomy" id="2722702"/>
    <lineage>
        <taxon>Bacteria</taxon>
        <taxon>Pseudomonadati</taxon>
        <taxon>Bacteroidota</taxon>
        <taxon>Flavobacteriia</taxon>
        <taxon>Flavobacteriales</taxon>
        <taxon>Flavobacteriaceae</taxon>
        <taxon>Salinimicrobium</taxon>
    </lineage>
</organism>
<keyword evidence="2" id="KW-1185">Reference proteome</keyword>
<dbReference type="Proteomes" id="UP000703674">
    <property type="component" value="Unassembled WGS sequence"/>
</dbReference>
<dbReference type="NCBIfam" id="TIGR02436">
    <property type="entry name" value="four helix bundle protein"/>
    <property type="match status" value="1"/>
</dbReference>
<protein>
    <submittedName>
        <fullName evidence="1">Four helix bundle protein</fullName>
    </submittedName>
</protein>
<gene>
    <name evidence="1" type="ORF">HC175_14805</name>
</gene>
<evidence type="ECO:0000313" key="1">
    <source>
        <dbReference type="EMBL" id="NJW54185.1"/>
    </source>
</evidence>
<accession>A0ABX1D120</accession>
<comment type="caution">
    <text evidence="1">The sequence shown here is derived from an EMBL/GenBank/DDBJ whole genome shotgun (WGS) entry which is preliminary data.</text>
</comment>
<dbReference type="EMBL" id="JAAVJR010000014">
    <property type="protein sequence ID" value="NJW54185.1"/>
    <property type="molecule type" value="Genomic_DNA"/>
</dbReference>
<dbReference type="InterPro" id="IPR012657">
    <property type="entry name" value="23S_rRNA-intervening_sequence"/>
</dbReference>
<sequence>MGFKTLLAYQKAFSLAMEIFQLSKSFPSEERFALTTQIVRSSRSVCSNISEAYRKRDYIRHYKSKLTDADGENSETQLWLDFALACQYISEEKFNGLQDQCLQVGRLIHFMINNPGKFGVKDC</sequence>